<dbReference type="Proteomes" id="UP000886812">
    <property type="component" value="Unassembled WGS sequence"/>
</dbReference>
<dbReference type="SUPFAM" id="SSF48452">
    <property type="entry name" value="TPR-like"/>
    <property type="match status" value="3"/>
</dbReference>
<evidence type="ECO:0000256" key="2">
    <source>
        <dbReference type="SAM" id="SignalP"/>
    </source>
</evidence>
<evidence type="ECO:0000313" key="4">
    <source>
        <dbReference type="Proteomes" id="UP000886812"/>
    </source>
</evidence>
<gene>
    <name evidence="3" type="ORF">IAC75_01350</name>
</gene>
<dbReference type="AlphaFoldDB" id="A0A9D1NIM7"/>
<keyword evidence="1" id="KW-0175">Coiled coil</keyword>
<dbReference type="Gene3D" id="1.25.40.10">
    <property type="entry name" value="Tetratricopeptide repeat domain"/>
    <property type="match status" value="4"/>
</dbReference>
<dbReference type="Pfam" id="PF14559">
    <property type="entry name" value="TPR_19"/>
    <property type="match status" value="1"/>
</dbReference>
<feature type="coiled-coil region" evidence="1">
    <location>
        <begin position="343"/>
        <end position="370"/>
    </location>
</feature>
<organism evidence="3 4">
    <name type="scientific">Candidatus Spyradosoma merdigallinarum</name>
    <dbReference type="NCBI Taxonomy" id="2840950"/>
    <lineage>
        <taxon>Bacteria</taxon>
        <taxon>Pseudomonadati</taxon>
        <taxon>Verrucomicrobiota</taxon>
        <taxon>Opitutia</taxon>
        <taxon>Opitutia incertae sedis</taxon>
        <taxon>Candidatus Spyradosoma</taxon>
    </lineage>
</organism>
<dbReference type="InterPro" id="IPR019734">
    <property type="entry name" value="TPR_rpt"/>
</dbReference>
<sequence length="1145" mass="129499">MLKSSRSYALAAAAFAAVLVALSPAASPSAFAQAAPAKKPAAQKSRLEIAAEAAFKLANEKKYAEAIDAFTKLKNGEYKNFLQEQGMTSLIDYQIAACILAQKKWPEAERALADFIEKYPKDPQIMDVRLSLVTCYIQQENWEAARQMIDSILKQNPSQALRLKASISRADLLQKEGEAKDKAGTPPPEGVESNEKYALTVAAQNLFALTNNDIWIPEMIAARQKLISLYYSLGRRKEANALKAKVEGYLSGKGGALDPASQIRANMQNLEVGDDYFGQAQEIDPEIADETELAKQEELFRQALQIYQGIMRKEQLVECFGPALESAKAAVEAAKKNGGETPSESDQEKIDKAEERLAELEDYKTAFDENKDFDALISFRIGACLLSLDRAWEGYVAFRDILDNHKDFEMLSTATYYYILTLRAMGRDDEAQQECKAFLEKYKDDKEKGDELGRVALLLGQISFDKGDYRDAIAQLEWVKGKVGKLPVDVECQIDWSVISASFARCPWGILTEDEKVYIKGMGKPGYKPKLSQESQKTLALIENFIKKYKGNPDFKPVIEEMVYRRALLFFYSTMLPETKEAFDKYIDEFPDGSFIPDAKYRLAVVQNGLRPPQTQDVVRRCTDWIRDYFSVDETSLYNTQALPQLRPDVPPNIVNSVEYQLSEVYTLLGDANKTLAESVQGSDVRQGIGKKKIVKFTKSDLKKKQKFMDASIDAYILAAKTARNNPDVLYFSLTELDKQLPQLENGYARLLDLYDTLYNWDTNAPEALNYLFKKIDFTVRKARSEASKMPREERQKHIDAAQEETRKMMAEAILKNIDNPRQDGVETLITELAQRFASNVKFHRALKEGELPPPRDPNEYTAEKAIDDMLALLNLKDESKASLIARARGNYAKTLIYDALATPRSADYKRYCDERDRINRLIANSFEPNELSPAILSMVGTFLLDTGNEKRAEEYFRYVLDFYKGSETAEFAFAGQGKILLNRKDYKGAFEIFNEGVDGNIAYMLEPDLRLGRAQALIEMSDEDASSLNIADRLEKAAEELNYIKGIKEWRGRPTAAALYYLGQIKEKNRQFEAAVGDYRICYLTWKKYPEFAAKAMLRTGIILRDRLGQPEEAKTLFLQMTDASGRFRNTPEAKEAAKMLQTL</sequence>
<name>A0A9D1NIM7_9BACT</name>
<dbReference type="EMBL" id="DVOG01000036">
    <property type="protein sequence ID" value="HIV03780.1"/>
    <property type="molecule type" value="Genomic_DNA"/>
</dbReference>
<evidence type="ECO:0000313" key="3">
    <source>
        <dbReference type="EMBL" id="HIV03780.1"/>
    </source>
</evidence>
<reference evidence="3" key="2">
    <citation type="journal article" date="2021" name="PeerJ">
        <title>Extensive microbial diversity within the chicken gut microbiome revealed by metagenomics and culture.</title>
        <authorList>
            <person name="Gilroy R."/>
            <person name="Ravi A."/>
            <person name="Getino M."/>
            <person name="Pursley I."/>
            <person name="Horton D.L."/>
            <person name="Alikhan N.F."/>
            <person name="Baker D."/>
            <person name="Gharbi K."/>
            <person name="Hall N."/>
            <person name="Watson M."/>
            <person name="Adriaenssens E.M."/>
            <person name="Foster-Nyarko E."/>
            <person name="Jarju S."/>
            <person name="Secka A."/>
            <person name="Antonio M."/>
            <person name="Oren A."/>
            <person name="Chaudhuri R.R."/>
            <person name="La Ragione R."/>
            <person name="Hildebrand F."/>
            <person name="Pallen M.J."/>
        </authorList>
    </citation>
    <scope>NUCLEOTIDE SEQUENCE</scope>
    <source>
        <strain evidence="3">10669</strain>
    </source>
</reference>
<dbReference type="InterPro" id="IPR011990">
    <property type="entry name" value="TPR-like_helical_dom_sf"/>
</dbReference>
<comment type="caution">
    <text evidence="3">The sequence shown here is derived from an EMBL/GenBank/DDBJ whole genome shotgun (WGS) entry which is preliminary data.</text>
</comment>
<accession>A0A9D1NIM7</accession>
<keyword evidence="2" id="KW-0732">Signal</keyword>
<dbReference type="PROSITE" id="PS51318">
    <property type="entry name" value="TAT"/>
    <property type="match status" value="1"/>
</dbReference>
<protein>
    <submittedName>
        <fullName evidence="3">Tetratricopeptide repeat protein</fullName>
    </submittedName>
</protein>
<feature type="chain" id="PRO_5039314463" evidence="2">
    <location>
        <begin position="33"/>
        <end position="1145"/>
    </location>
</feature>
<reference evidence="3" key="1">
    <citation type="submission" date="2020-10" db="EMBL/GenBank/DDBJ databases">
        <authorList>
            <person name="Gilroy R."/>
        </authorList>
    </citation>
    <scope>NUCLEOTIDE SEQUENCE</scope>
    <source>
        <strain evidence="3">10669</strain>
    </source>
</reference>
<dbReference type="InterPro" id="IPR006311">
    <property type="entry name" value="TAT_signal"/>
</dbReference>
<evidence type="ECO:0000256" key="1">
    <source>
        <dbReference type="SAM" id="Coils"/>
    </source>
</evidence>
<dbReference type="SMART" id="SM00028">
    <property type="entry name" value="TPR"/>
    <property type="match status" value="4"/>
</dbReference>
<feature type="signal peptide" evidence="2">
    <location>
        <begin position="1"/>
        <end position="32"/>
    </location>
</feature>
<proteinExistence type="predicted"/>